<reference evidence="2" key="2">
    <citation type="submission" date="2022-01" db="EMBL/GenBank/DDBJ databases">
        <authorList>
            <person name="Yamashiro T."/>
            <person name="Shiraishi A."/>
            <person name="Satake H."/>
            <person name="Nakayama K."/>
        </authorList>
    </citation>
    <scope>NUCLEOTIDE SEQUENCE</scope>
</reference>
<accession>A0ABQ5AW59</accession>
<sequence length="627" mass="71269">MFLKVLSQRRPPRACDGMGPKDETNPQCLCGKTHPLKHMLASEELSDIVISGHMTGNRAHLEDYQELSKVGSVTFGGSKGSISGKAGSEHNATKKKEVTLKEAIFYSNIQVSDEKWSFRKELDSYPCLKHQDIPTTTPTSTNPVNTGSSDFNTGDEQVSPGHIEAVAPSAHNVEEVFSDDDDEMPEIRIYDKSSEVTEALEEGAGLKLCPKKNCWQFKLQQVWGTIDERLMSHNPGLLILNHPQKVYEGVKAVVLAFHKLLRAWSQVKQNEGRISNLRTSMKLKFSRSFDLVNVKAAITPMETKCLLTKDETFLMSKYSKDFSSQCCQEISNISRQTQIGIMFHQVFSNERQLKYCDKHNQVGFLLKPTESAGYTEIVDFLRRSKLRYALTHNPPYLRFSCRSSFAECKLLRTLADGTQQLDATIDTIEYTITEESVRRQLQLADASGIHMLQNEEIFAGLQNIGKKRNNSKRKAKDAEGPGSRSSFETDQMRILSYSRKEQEFSRRAQEEQIIHFHFGASLQILTNEAFQKGLKGSTSNLFNLAEKDSQQEEREQYTIEERSKSSYKTTIAAPSRRVSFAEQRSIKEDERAIKKMMRKMADKEAETKGMKLFMNKINRKKEAKKQS</sequence>
<name>A0ABQ5AW59_9ASTR</name>
<dbReference type="EMBL" id="BQNB010012706">
    <property type="protein sequence ID" value="GJT06891.1"/>
    <property type="molecule type" value="Genomic_DNA"/>
</dbReference>
<comment type="caution">
    <text evidence="2">The sequence shown here is derived from an EMBL/GenBank/DDBJ whole genome shotgun (WGS) entry which is preliminary data.</text>
</comment>
<keyword evidence="3" id="KW-1185">Reference proteome</keyword>
<organism evidence="2 3">
    <name type="scientific">Tanacetum coccineum</name>
    <dbReference type="NCBI Taxonomy" id="301880"/>
    <lineage>
        <taxon>Eukaryota</taxon>
        <taxon>Viridiplantae</taxon>
        <taxon>Streptophyta</taxon>
        <taxon>Embryophyta</taxon>
        <taxon>Tracheophyta</taxon>
        <taxon>Spermatophyta</taxon>
        <taxon>Magnoliopsida</taxon>
        <taxon>eudicotyledons</taxon>
        <taxon>Gunneridae</taxon>
        <taxon>Pentapetalae</taxon>
        <taxon>asterids</taxon>
        <taxon>campanulids</taxon>
        <taxon>Asterales</taxon>
        <taxon>Asteraceae</taxon>
        <taxon>Asteroideae</taxon>
        <taxon>Anthemideae</taxon>
        <taxon>Anthemidinae</taxon>
        <taxon>Tanacetum</taxon>
    </lineage>
</organism>
<proteinExistence type="predicted"/>
<evidence type="ECO:0000256" key="1">
    <source>
        <dbReference type="SAM" id="MobiDB-lite"/>
    </source>
</evidence>
<protein>
    <submittedName>
        <fullName evidence="2">Uncharacterized protein</fullName>
    </submittedName>
</protein>
<gene>
    <name evidence="2" type="ORF">Tco_0841353</name>
</gene>
<dbReference type="Proteomes" id="UP001151760">
    <property type="component" value="Unassembled WGS sequence"/>
</dbReference>
<feature type="region of interest" description="Disordered" evidence="1">
    <location>
        <begin position="1"/>
        <end position="21"/>
    </location>
</feature>
<feature type="region of interest" description="Disordered" evidence="1">
    <location>
        <begin position="468"/>
        <end position="491"/>
    </location>
</feature>
<evidence type="ECO:0000313" key="3">
    <source>
        <dbReference type="Proteomes" id="UP001151760"/>
    </source>
</evidence>
<evidence type="ECO:0000313" key="2">
    <source>
        <dbReference type="EMBL" id="GJT06891.1"/>
    </source>
</evidence>
<reference evidence="2" key="1">
    <citation type="journal article" date="2022" name="Int. J. Mol. Sci.">
        <title>Draft Genome of Tanacetum Coccineum: Genomic Comparison of Closely Related Tanacetum-Family Plants.</title>
        <authorList>
            <person name="Yamashiro T."/>
            <person name="Shiraishi A."/>
            <person name="Nakayama K."/>
            <person name="Satake H."/>
        </authorList>
    </citation>
    <scope>NUCLEOTIDE SEQUENCE</scope>
</reference>